<keyword evidence="5" id="KW-0378">Hydrolase</keyword>
<keyword evidence="1 11" id="KW-0639">Primosome</keyword>
<feature type="binding site" evidence="11">
    <location>
        <position position="393"/>
    </location>
    <ligand>
        <name>Zn(2+)</name>
        <dbReference type="ChEBI" id="CHEBI:29105"/>
        <label>1</label>
    </ligand>
</feature>
<evidence type="ECO:0000256" key="7">
    <source>
        <dbReference type="ARBA" id="ARBA00022833"/>
    </source>
</evidence>
<dbReference type="InterPro" id="IPR011545">
    <property type="entry name" value="DEAD/DEAH_box_helicase_dom"/>
</dbReference>
<feature type="domain" description="Primosomal protein N C-terminal" evidence="15">
    <location>
        <begin position="586"/>
        <end position="675"/>
    </location>
</feature>
<dbReference type="GO" id="GO:1990077">
    <property type="term" value="C:primosome complex"/>
    <property type="evidence" value="ECO:0007669"/>
    <property type="project" value="UniProtKB-UniRule"/>
</dbReference>
<keyword evidence="4 11" id="KW-0547">Nucleotide-binding</keyword>
<dbReference type="NCBIfam" id="TIGR00595">
    <property type="entry name" value="priA"/>
    <property type="match status" value="1"/>
</dbReference>
<dbReference type="InterPro" id="IPR041236">
    <property type="entry name" value="PriA_C"/>
</dbReference>
<accession>A0A537JXN6</accession>
<dbReference type="AlphaFoldDB" id="A0A537JXN6"/>
<feature type="region of interest" description="Disordered" evidence="12">
    <location>
        <begin position="124"/>
        <end position="152"/>
    </location>
</feature>
<feature type="binding site" evidence="11">
    <location>
        <position position="417"/>
    </location>
    <ligand>
        <name>Zn(2+)</name>
        <dbReference type="ChEBI" id="CHEBI:29105"/>
        <label>2</label>
    </ligand>
</feature>
<keyword evidence="7 11" id="KW-0862">Zinc</keyword>
<feature type="domain" description="Primosomal protein N' 3' DNA-binding" evidence="14">
    <location>
        <begin position="10"/>
        <end position="110"/>
    </location>
</feature>
<dbReference type="SUPFAM" id="SSF52540">
    <property type="entry name" value="P-loop containing nucleoside triphosphate hydrolases"/>
    <property type="match status" value="1"/>
</dbReference>
<evidence type="ECO:0000259" key="13">
    <source>
        <dbReference type="Pfam" id="PF00270"/>
    </source>
</evidence>
<dbReference type="Proteomes" id="UP000318509">
    <property type="component" value="Unassembled WGS sequence"/>
</dbReference>
<keyword evidence="10" id="KW-0413">Isomerase</keyword>
<dbReference type="GO" id="GO:0006270">
    <property type="term" value="P:DNA replication initiation"/>
    <property type="evidence" value="ECO:0007669"/>
    <property type="project" value="TreeGrafter"/>
</dbReference>
<dbReference type="InterPro" id="IPR042115">
    <property type="entry name" value="PriA_3primeBD_sf"/>
</dbReference>
<feature type="binding site" evidence="11">
    <location>
        <position position="420"/>
    </location>
    <ligand>
        <name>Zn(2+)</name>
        <dbReference type="ChEBI" id="CHEBI:29105"/>
        <label>2</label>
    </ligand>
</feature>
<dbReference type="GO" id="GO:0006310">
    <property type="term" value="P:DNA recombination"/>
    <property type="evidence" value="ECO:0007669"/>
    <property type="project" value="InterPro"/>
</dbReference>
<dbReference type="HAMAP" id="MF_00983">
    <property type="entry name" value="PriA"/>
    <property type="match status" value="1"/>
</dbReference>
<dbReference type="GO" id="GO:0006269">
    <property type="term" value="P:DNA replication, synthesis of primer"/>
    <property type="evidence" value="ECO:0007669"/>
    <property type="project" value="UniProtKB-KW"/>
</dbReference>
<dbReference type="Gene3D" id="3.40.1440.60">
    <property type="entry name" value="PriA, 3(prime) DNA-binding domain"/>
    <property type="match status" value="1"/>
</dbReference>
<evidence type="ECO:0000256" key="1">
    <source>
        <dbReference type="ARBA" id="ARBA00022515"/>
    </source>
</evidence>
<evidence type="ECO:0000256" key="6">
    <source>
        <dbReference type="ARBA" id="ARBA00022806"/>
    </source>
</evidence>
<dbReference type="InterPro" id="IPR041222">
    <property type="entry name" value="PriA_3primeBD"/>
</dbReference>
<reference evidence="16 17" key="1">
    <citation type="journal article" date="2019" name="Nat. Microbiol.">
        <title>Mediterranean grassland soil C-N compound turnover is dependent on rainfall and depth, and is mediated by genomically divergent microorganisms.</title>
        <authorList>
            <person name="Diamond S."/>
            <person name="Andeer P.F."/>
            <person name="Li Z."/>
            <person name="Crits-Christoph A."/>
            <person name="Burstein D."/>
            <person name="Anantharaman K."/>
            <person name="Lane K.R."/>
            <person name="Thomas B.C."/>
            <person name="Pan C."/>
            <person name="Northen T.R."/>
            <person name="Banfield J.F."/>
        </authorList>
    </citation>
    <scope>NUCLEOTIDE SEQUENCE [LARGE SCALE GENOMIC DNA]</scope>
    <source>
        <strain evidence="16">NP_3</strain>
    </source>
</reference>
<dbReference type="GO" id="GO:0006302">
    <property type="term" value="P:double-strand break repair"/>
    <property type="evidence" value="ECO:0007669"/>
    <property type="project" value="InterPro"/>
</dbReference>
<dbReference type="GO" id="GO:0043138">
    <property type="term" value="F:3'-5' DNA helicase activity"/>
    <property type="evidence" value="ECO:0007669"/>
    <property type="project" value="TreeGrafter"/>
</dbReference>
<feature type="binding site" evidence="11">
    <location>
        <position position="433"/>
    </location>
    <ligand>
        <name>Zn(2+)</name>
        <dbReference type="ChEBI" id="CHEBI:29105"/>
        <label>1</label>
    </ligand>
</feature>
<evidence type="ECO:0000256" key="12">
    <source>
        <dbReference type="SAM" id="MobiDB-lite"/>
    </source>
</evidence>
<organism evidence="16 17">
    <name type="scientific">Candidatus Segetimicrobium genomatis</name>
    <dbReference type="NCBI Taxonomy" id="2569760"/>
    <lineage>
        <taxon>Bacteria</taxon>
        <taxon>Bacillati</taxon>
        <taxon>Candidatus Sysuimicrobiota</taxon>
        <taxon>Candidatus Sysuimicrobiia</taxon>
        <taxon>Candidatus Sysuimicrobiales</taxon>
        <taxon>Candidatus Segetimicrobiaceae</taxon>
        <taxon>Candidatus Segetimicrobium</taxon>
    </lineage>
</organism>
<evidence type="ECO:0000256" key="2">
    <source>
        <dbReference type="ARBA" id="ARBA00022705"/>
    </source>
</evidence>
<evidence type="ECO:0000259" key="15">
    <source>
        <dbReference type="Pfam" id="PF18074"/>
    </source>
</evidence>
<keyword evidence="9 11" id="KW-0238">DNA-binding</keyword>
<comment type="subunit">
    <text evidence="11">Component of the replication restart primosome.</text>
</comment>
<dbReference type="Gene3D" id="3.40.50.300">
    <property type="entry name" value="P-loop containing nucleotide triphosphate hydrolases"/>
    <property type="match status" value="1"/>
</dbReference>
<keyword evidence="3 11" id="KW-0479">Metal-binding</keyword>
<name>A0A537JXN6_9BACT</name>
<feature type="binding site" evidence="11">
    <location>
        <position position="402"/>
    </location>
    <ligand>
        <name>Zn(2+)</name>
        <dbReference type="ChEBI" id="CHEBI:29105"/>
        <label>2</label>
    </ligand>
</feature>
<dbReference type="Pfam" id="PF00270">
    <property type="entry name" value="DEAD"/>
    <property type="match status" value="1"/>
</dbReference>
<comment type="cofactor">
    <cofactor evidence="11">
        <name>Zn(2+)</name>
        <dbReference type="ChEBI" id="CHEBI:29105"/>
    </cofactor>
    <text evidence="11">Binds 2 zinc ions per subunit.</text>
</comment>
<comment type="function">
    <text evidence="11">Initiates the restart of stalled replication forks, which reloads the replicative helicase on sites other than the origin of replication. Recognizes and binds to abandoned replication forks and remodels them to uncover a helicase loading site. Promotes assembly of the primosome at these replication forks.</text>
</comment>
<dbReference type="GO" id="GO:0005524">
    <property type="term" value="F:ATP binding"/>
    <property type="evidence" value="ECO:0007669"/>
    <property type="project" value="UniProtKB-UniRule"/>
</dbReference>
<feature type="compositionally biased region" description="Basic and acidic residues" evidence="12">
    <location>
        <begin position="129"/>
        <end position="139"/>
    </location>
</feature>
<evidence type="ECO:0000256" key="9">
    <source>
        <dbReference type="ARBA" id="ARBA00023125"/>
    </source>
</evidence>
<evidence type="ECO:0000256" key="5">
    <source>
        <dbReference type="ARBA" id="ARBA00022801"/>
    </source>
</evidence>
<evidence type="ECO:0000256" key="10">
    <source>
        <dbReference type="ARBA" id="ARBA00023235"/>
    </source>
</evidence>
<dbReference type="Pfam" id="PF17764">
    <property type="entry name" value="PriA_3primeBD"/>
    <property type="match status" value="1"/>
</dbReference>
<evidence type="ECO:0000256" key="8">
    <source>
        <dbReference type="ARBA" id="ARBA00022840"/>
    </source>
</evidence>
<feature type="binding site" evidence="11">
    <location>
        <position position="430"/>
    </location>
    <ligand>
        <name>Zn(2+)</name>
        <dbReference type="ChEBI" id="CHEBI:29105"/>
        <label>1</label>
    </ligand>
</feature>
<keyword evidence="2 11" id="KW-0235">DNA replication</keyword>
<sequence>MTAAGEACAEVLLDLPARRAERRLTYRVPEALRPMIDVGTRVLVPLGPRQARGFVLGFQPCDQPGTRELREIQAIVDPRPCFSERMLELARWVADTTLATVLEAVHCLIPPDVLRRRDAARARSSAQDAARERGEREDVSAAPPQGAFPAIGVPTGQGAVPGAEAPTHLEPSIPTLLWGGADARREWILQATMTEIGRGGRALIIVPEIALIPDLRDRARALLGDRVVDLHSGMTGRARRVAWGRIVDREAGVVIGTRSALFAPLDRLRLIVLDEEQDTAYKADASPRYHGRDVALHRGMLERARVVLGSPAPSVETYAAIAAGQFECIRLPRAAAPPRVTLVDMRAERSRGARGLLSQPLLAAIRRHLRSGGRVALFVNRVGYARILFCQECGRAVRCRRCEVTMPYDGERRAIFCRICGRTNPAPEVCPGCGGAALRWIGAGTERVEEVIGRLFPAIRIARVDRETEREFAGIAGDFASGRTRIVVGTQLMLRARQLRPTLIGVVDADLPLYLPDFRAGERTLQQLRAVLSLADGGPADGGPAAEAVVQTRVPEHPAIAALRTGDDETMYRGELAVRRQFGYPPYTALASLIAAGPDRQAAQKLAAEAVDIVQRFGVEVLGPAPARDPGPRGGFRYHCLLRAADGDAVRAAGRAALTAAARGRRGRLTVEMDPQEIH</sequence>
<feature type="binding site" evidence="11">
    <location>
        <position position="399"/>
    </location>
    <ligand>
        <name>Zn(2+)</name>
        <dbReference type="ChEBI" id="CHEBI:29105"/>
        <label>2</label>
    </ligand>
</feature>
<proteinExistence type="inferred from homology"/>
<dbReference type="PANTHER" id="PTHR30580">
    <property type="entry name" value="PRIMOSOMAL PROTEIN N"/>
    <property type="match status" value="1"/>
</dbReference>
<feature type="domain" description="DEAD/DEAH-box helicase" evidence="13">
    <location>
        <begin position="190"/>
        <end position="282"/>
    </location>
</feature>
<feature type="binding site" evidence="11">
    <location>
        <position position="390"/>
    </location>
    <ligand>
        <name>Zn(2+)</name>
        <dbReference type="ChEBI" id="CHEBI:29105"/>
        <label>1</label>
    </ligand>
</feature>
<comment type="similarity">
    <text evidence="11">Belongs to the helicase family. PriA subfamily.</text>
</comment>
<dbReference type="GO" id="GO:0016787">
    <property type="term" value="F:hydrolase activity"/>
    <property type="evidence" value="ECO:0007669"/>
    <property type="project" value="UniProtKB-KW"/>
</dbReference>
<dbReference type="Pfam" id="PF18074">
    <property type="entry name" value="PriA_C"/>
    <property type="match status" value="1"/>
</dbReference>
<dbReference type="InterPro" id="IPR005259">
    <property type="entry name" value="PriA"/>
</dbReference>
<evidence type="ECO:0000313" key="16">
    <source>
        <dbReference type="EMBL" id="TMI87966.1"/>
    </source>
</evidence>
<dbReference type="EMBL" id="VBAK01000148">
    <property type="protein sequence ID" value="TMI87966.1"/>
    <property type="molecule type" value="Genomic_DNA"/>
</dbReference>
<evidence type="ECO:0000259" key="14">
    <source>
        <dbReference type="Pfam" id="PF17764"/>
    </source>
</evidence>
<comment type="caution">
    <text evidence="16">The sequence shown here is derived from an EMBL/GenBank/DDBJ whole genome shotgun (WGS) entry which is preliminary data.</text>
</comment>
<gene>
    <name evidence="11 16" type="primary">priA</name>
    <name evidence="16" type="ORF">E6H00_14115</name>
</gene>
<keyword evidence="6" id="KW-0347">Helicase</keyword>
<dbReference type="GO" id="GO:0003677">
    <property type="term" value="F:DNA binding"/>
    <property type="evidence" value="ECO:0007669"/>
    <property type="project" value="UniProtKB-UniRule"/>
</dbReference>
<comment type="caution">
    <text evidence="11">As this protein does not have any detectable helicase domains, it probably does not have helicase activity.</text>
</comment>
<evidence type="ECO:0000256" key="3">
    <source>
        <dbReference type="ARBA" id="ARBA00022723"/>
    </source>
</evidence>
<protein>
    <recommendedName>
        <fullName evidence="11">Probable replication restart protein PriA</fullName>
    </recommendedName>
    <alternativeName>
        <fullName evidence="11">Putative ATP-dependent DNA helicase PriA</fullName>
    </alternativeName>
</protein>
<evidence type="ECO:0000256" key="4">
    <source>
        <dbReference type="ARBA" id="ARBA00022741"/>
    </source>
</evidence>
<dbReference type="GO" id="GO:0008270">
    <property type="term" value="F:zinc ion binding"/>
    <property type="evidence" value="ECO:0007669"/>
    <property type="project" value="UniProtKB-UniRule"/>
</dbReference>
<evidence type="ECO:0000313" key="17">
    <source>
        <dbReference type="Proteomes" id="UP000318509"/>
    </source>
</evidence>
<dbReference type="PANTHER" id="PTHR30580:SF0">
    <property type="entry name" value="PRIMOSOMAL PROTEIN N"/>
    <property type="match status" value="1"/>
</dbReference>
<evidence type="ECO:0000256" key="11">
    <source>
        <dbReference type="HAMAP-Rule" id="MF_00983"/>
    </source>
</evidence>
<keyword evidence="8 11" id="KW-0067">ATP-binding</keyword>
<dbReference type="InterPro" id="IPR027417">
    <property type="entry name" value="P-loop_NTPase"/>
</dbReference>